<dbReference type="SMART" id="SM00138">
    <property type="entry name" value="MeTrc"/>
    <property type="match status" value="1"/>
</dbReference>
<evidence type="ECO:0000313" key="6">
    <source>
        <dbReference type="Proteomes" id="UP000677668"/>
    </source>
</evidence>
<dbReference type="InterPro" id="IPR022642">
    <property type="entry name" value="CheR_C"/>
</dbReference>
<keyword evidence="6" id="KW-1185">Reference proteome</keyword>
<accession>A0ABX8B1I5</accession>
<dbReference type="PANTHER" id="PTHR24422">
    <property type="entry name" value="CHEMOTAXIS PROTEIN METHYLTRANSFERASE"/>
    <property type="match status" value="1"/>
</dbReference>
<dbReference type="InterPro" id="IPR000780">
    <property type="entry name" value="CheR_MeTrfase"/>
</dbReference>
<dbReference type="RefSeq" id="WP_211422624.1">
    <property type="nucleotide sequence ID" value="NZ_CP072642.1"/>
</dbReference>
<dbReference type="PRINTS" id="PR00996">
    <property type="entry name" value="CHERMTFRASE"/>
</dbReference>
<dbReference type="SUPFAM" id="SSF53335">
    <property type="entry name" value="S-adenosyl-L-methionine-dependent methyltransferases"/>
    <property type="match status" value="1"/>
</dbReference>
<dbReference type="Gene3D" id="3.40.50.150">
    <property type="entry name" value="Vaccinia Virus protein VP39"/>
    <property type="match status" value="1"/>
</dbReference>
<dbReference type="PANTHER" id="PTHR24422:SF19">
    <property type="entry name" value="CHEMOTAXIS PROTEIN METHYLTRANSFERASE"/>
    <property type="match status" value="1"/>
</dbReference>
<keyword evidence="2" id="KW-0808">Transferase</keyword>
<name>A0ABX8B1I5_9BACT</name>
<evidence type="ECO:0000259" key="4">
    <source>
        <dbReference type="PROSITE" id="PS50123"/>
    </source>
</evidence>
<evidence type="ECO:0000256" key="1">
    <source>
        <dbReference type="ARBA" id="ARBA00022603"/>
    </source>
</evidence>
<organism evidence="5 6">
    <name type="scientific">Chloracidobacterium sp. N</name>
    <dbReference type="NCBI Taxonomy" id="2821540"/>
    <lineage>
        <taxon>Bacteria</taxon>
        <taxon>Pseudomonadati</taxon>
        <taxon>Acidobacteriota</taxon>
        <taxon>Terriglobia</taxon>
        <taxon>Terriglobales</taxon>
        <taxon>Acidobacteriaceae</taxon>
        <taxon>Chloracidobacterium</taxon>
        <taxon>Chloracidobacterium aggregatum</taxon>
    </lineage>
</organism>
<dbReference type="Pfam" id="PF01739">
    <property type="entry name" value="CheR"/>
    <property type="match status" value="1"/>
</dbReference>
<evidence type="ECO:0000313" key="5">
    <source>
        <dbReference type="EMBL" id="QUV94323.1"/>
    </source>
</evidence>
<protein>
    <submittedName>
        <fullName evidence="5">Methyltransferase domain-containing protein</fullName>
    </submittedName>
</protein>
<keyword evidence="3" id="KW-0949">S-adenosyl-L-methionine</keyword>
<proteinExistence type="predicted"/>
<keyword evidence="1 5" id="KW-0489">Methyltransferase</keyword>
<feature type="domain" description="CheR-type methyltransferase" evidence="4">
    <location>
        <begin position="48"/>
        <end position="257"/>
    </location>
</feature>
<dbReference type="GO" id="GO:0008168">
    <property type="term" value="F:methyltransferase activity"/>
    <property type="evidence" value="ECO:0007669"/>
    <property type="project" value="UniProtKB-KW"/>
</dbReference>
<dbReference type="CDD" id="cd02440">
    <property type="entry name" value="AdoMet_MTases"/>
    <property type="match status" value="1"/>
</dbReference>
<evidence type="ECO:0000256" key="3">
    <source>
        <dbReference type="ARBA" id="ARBA00022691"/>
    </source>
</evidence>
<evidence type="ECO:0000256" key="2">
    <source>
        <dbReference type="ARBA" id="ARBA00022679"/>
    </source>
</evidence>
<dbReference type="Proteomes" id="UP000677668">
    <property type="component" value="Chromosome 1"/>
</dbReference>
<dbReference type="EMBL" id="CP072642">
    <property type="protein sequence ID" value="QUV94323.1"/>
    <property type="molecule type" value="Genomic_DNA"/>
</dbReference>
<dbReference type="GO" id="GO:0032259">
    <property type="term" value="P:methylation"/>
    <property type="evidence" value="ECO:0007669"/>
    <property type="project" value="UniProtKB-KW"/>
</dbReference>
<reference evidence="5 6" key="1">
    <citation type="submission" date="2021-03" db="EMBL/GenBank/DDBJ databases">
        <title>Genomic and phenotypic characterization of Chloracidobacterium isolates provides evidence for multiple species.</title>
        <authorList>
            <person name="Saini M.K."/>
            <person name="Costas A.M.G."/>
            <person name="Tank M."/>
            <person name="Bryant D.A."/>
        </authorList>
    </citation>
    <scope>NUCLEOTIDE SEQUENCE [LARGE SCALE GENOMIC DNA]</scope>
    <source>
        <strain evidence="5 6">N</strain>
    </source>
</reference>
<dbReference type="InterPro" id="IPR029063">
    <property type="entry name" value="SAM-dependent_MTases_sf"/>
</dbReference>
<gene>
    <name evidence="5" type="ORF">J8C05_02425</name>
</gene>
<dbReference type="PROSITE" id="PS50123">
    <property type="entry name" value="CHER"/>
    <property type="match status" value="1"/>
</dbReference>
<sequence length="281" mass="31847">MPVKKRNLANPHLPQLEKALAQVYGWAPNETLRAALQAVVTDKARRLLFDEMTYCRVAAQSPGELHSVAEEIALGETSFFREPEQFRALWRMVLPELIEKRAGTKRLRLWSAGCSTGEEPFSLAMILEDLLGEAPDWRIEILAVDLRSKALLHASQGRYHPLQLRNLDPALRDRFFHGSQAPDAPPGELDRRLRRNIRLRHANLYDPHLWQHLPGPFDVIVCSNVLTHMHYTAVQQTTARIQQALAPGGYLLVGSVEVGLVNQARLRSSQALPRGFFHRPE</sequence>
<dbReference type="InterPro" id="IPR050903">
    <property type="entry name" value="Bact_Chemotaxis_MeTrfase"/>
</dbReference>